<accession>A0AAE3LIY5</accession>
<proteinExistence type="predicted"/>
<evidence type="ECO:0000313" key="2">
    <source>
        <dbReference type="EMBL" id="MCU6707025.1"/>
    </source>
</evidence>
<dbReference type="AlphaFoldDB" id="A0AAE3LIY5"/>
<dbReference type="EMBL" id="JAOQJZ010000024">
    <property type="protein sequence ID" value="MCU6707025.1"/>
    <property type="molecule type" value="Genomic_DNA"/>
</dbReference>
<dbReference type="InterPro" id="IPR025377">
    <property type="entry name" value="DUF4367"/>
</dbReference>
<keyword evidence="3" id="KW-1185">Reference proteome</keyword>
<feature type="domain" description="DUF4367" evidence="1">
    <location>
        <begin position="119"/>
        <end position="221"/>
    </location>
</feature>
<evidence type="ECO:0000259" key="1">
    <source>
        <dbReference type="Pfam" id="PF14285"/>
    </source>
</evidence>
<dbReference type="Proteomes" id="UP001208131">
    <property type="component" value="Unassembled WGS sequence"/>
</dbReference>
<organism evidence="2 3">
    <name type="scientific">Hominimerdicola aceti</name>
    <dbReference type="NCBI Taxonomy" id="2981726"/>
    <lineage>
        <taxon>Bacteria</taxon>
        <taxon>Bacillati</taxon>
        <taxon>Bacillota</taxon>
        <taxon>Clostridia</taxon>
        <taxon>Eubacteriales</taxon>
        <taxon>Oscillospiraceae</taxon>
        <taxon>Hominimerdicola</taxon>
    </lineage>
</organism>
<name>A0AAE3LIY5_9FIRM</name>
<comment type="caution">
    <text evidence="2">The sequence shown here is derived from an EMBL/GenBank/DDBJ whole genome shotgun (WGS) entry which is preliminary data.</text>
</comment>
<dbReference type="Pfam" id="PF14285">
    <property type="entry name" value="DUF4367"/>
    <property type="match status" value="1"/>
</dbReference>
<reference evidence="2 3" key="1">
    <citation type="journal article" date="2021" name="ISME Commun">
        <title>Automated analysis of genomic sequences facilitates high-throughput and comprehensive description of bacteria.</title>
        <authorList>
            <person name="Hitch T.C.A."/>
        </authorList>
    </citation>
    <scope>NUCLEOTIDE SEQUENCE [LARGE SCALE GENOMIC DNA]</scope>
    <source>
        <strain evidence="2 3">Sanger_31</strain>
    </source>
</reference>
<protein>
    <submittedName>
        <fullName evidence="2">DUF4367 domain-containing protein</fullName>
    </submittedName>
</protein>
<evidence type="ECO:0000313" key="3">
    <source>
        <dbReference type="Proteomes" id="UP001208131"/>
    </source>
</evidence>
<sequence length="225" mass="25775">MDNYSILSRAIGEAFEPKLDEFIDSVNFDVNAEFSEKFERKMDKLIRRRNKPYFNLICTGGRRAACIVAAIIILSASSLSVEAVREAVNDFFMSIFGDHTAVSVNNATEKDYPATIKEEYAISNLPDGFELSDYNRDSGTIFAAYFNGDKYIFFEQFVHDSYSGYFDNEHSELEYYTDESGQEYLIQSTNHDFCISWDNGEYIFKITSNLNKKDTLSLCKSTKSK</sequence>
<gene>
    <name evidence="2" type="ORF">OCV57_14015</name>
</gene>
<dbReference type="RefSeq" id="WP_267302053.1">
    <property type="nucleotide sequence ID" value="NZ_JAOQJZ010000024.1"/>
</dbReference>